<dbReference type="RefSeq" id="WP_119340135.1">
    <property type="nucleotide sequence ID" value="NZ_BJXL01000007.1"/>
</dbReference>
<name>A0A511R0G5_9DEIN</name>
<comment type="similarity">
    <text evidence="1">Belongs to the ROK (NagC/XylR) family.</text>
</comment>
<evidence type="ECO:0000313" key="4">
    <source>
        <dbReference type="Proteomes" id="UP000321197"/>
    </source>
</evidence>
<dbReference type="Gene3D" id="1.10.10.10">
    <property type="entry name" value="Winged helix-like DNA-binding domain superfamily/Winged helix DNA-binding domain"/>
    <property type="match status" value="1"/>
</dbReference>
<organism evidence="3 4">
    <name type="scientific">Meiothermus hypogaeus NBRC 106114</name>
    <dbReference type="NCBI Taxonomy" id="1227553"/>
    <lineage>
        <taxon>Bacteria</taxon>
        <taxon>Thermotogati</taxon>
        <taxon>Deinococcota</taxon>
        <taxon>Deinococci</taxon>
        <taxon>Thermales</taxon>
        <taxon>Thermaceae</taxon>
        <taxon>Meiothermus</taxon>
    </lineage>
</organism>
<reference evidence="3 4" key="1">
    <citation type="submission" date="2019-07" db="EMBL/GenBank/DDBJ databases">
        <title>Whole genome shotgun sequence of Meiothermus hypogaeus NBRC 106114.</title>
        <authorList>
            <person name="Hosoyama A."/>
            <person name="Uohara A."/>
            <person name="Ohji S."/>
            <person name="Ichikawa N."/>
        </authorList>
    </citation>
    <scope>NUCLEOTIDE SEQUENCE [LARGE SCALE GENOMIC DNA]</scope>
    <source>
        <strain evidence="3 4">NBRC 106114</strain>
    </source>
</reference>
<dbReference type="PANTHER" id="PTHR18964:SF110">
    <property type="entry name" value="TRANSCRIPTIONAL REGULATOR, XYLR-RELATED"/>
    <property type="match status" value="1"/>
</dbReference>
<dbReference type="InterPro" id="IPR011991">
    <property type="entry name" value="ArsR-like_HTH"/>
</dbReference>
<dbReference type="PROSITE" id="PS01125">
    <property type="entry name" value="ROK"/>
    <property type="match status" value="1"/>
</dbReference>
<dbReference type="Pfam" id="PF00480">
    <property type="entry name" value="ROK"/>
    <property type="match status" value="1"/>
</dbReference>
<dbReference type="SUPFAM" id="SSF53067">
    <property type="entry name" value="Actin-like ATPase domain"/>
    <property type="match status" value="1"/>
</dbReference>
<gene>
    <name evidence="3" type="ORF">MHY01S_04580</name>
</gene>
<dbReference type="Pfam" id="PF13412">
    <property type="entry name" value="HTH_24"/>
    <property type="match status" value="1"/>
</dbReference>
<accession>A0A511R0G5</accession>
<evidence type="ECO:0000256" key="1">
    <source>
        <dbReference type="ARBA" id="ARBA00006479"/>
    </source>
</evidence>
<comment type="caution">
    <text evidence="3">The sequence shown here is derived from an EMBL/GenBank/DDBJ whole genome shotgun (WGS) entry which is preliminary data.</text>
</comment>
<evidence type="ECO:0000256" key="2">
    <source>
        <dbReference type="SAM" id="MobiDB-lite"/>
    </source>
</evidence>
<dbReference type="InterPro" id="IPR000600">
    <property type="entry name" value="ROK"/>
</dbReference>
<dbReference type="InterPro" id="IPR036388">
    <property type="entry name" value="WH-like_DNA-bd_sf"/>
</dbReference>
<dbReference type="SUPFAM" id="SSF46785">
    <property type="entry name" value="Winged helix' DNA-binding domain"/>
    <property type="match status" value="1"/>
</dbReference>
<dbReference type="Gene3D" id="3.30.420.40">
    <property type="match status" value="2"/>
</dbReference>
<dbReference type="PANTHER" id="PTHR18964">
    <property type="entry name" value="ROK (REPRESSOR, ORF, KINASE) FAMILY"/>
    <property type="match status" value="1"/>
</dbReference>
<dbReference type="AlphaFoldDB" id="A0A511R0G5"/>
<sequence>MARNAPLDQQAIKRQNRRLILEALRRNGPSSRATLARAVGLTKSTVSSLVQEMLEEGLLDEGNQHKPGLGRPGTELEFSPEHTLALGAELGVENTQIVLLDLNNKIHGEWDWVESPYTPLAERISKLAEQVRIRLVDPTHLLGVGLAVPGVVSGRNLIYAPGPGWRNERPADLLEALLKVPTNVENDANAAALGETFWGENQSPLVYVVMTTGLGTGLVVEGQVYRGRLGAAGELGHWLTGQPKSRSGGGDVEDALSLRAMVRHYQAASGRQEGFWGILQRAEQQDPYALQALQNLAYELGRFVVNLCVTFDPAAVVLGGAGAEAWKWLEAPLRQTIRNLAFIPEHAEIPVKPSAFGHLAPAMGAAALVLQRFLANGGTREWSPPISTLGTRPTIGAPSMTRRT</sequence>
<dbReference type="InterPro" id="IPR043129">
    <property type="entry name" value="ATPase_NBD"/>
</dbReference>
<dbReference type="InterPro" id="IPR036390">
    <property type="entry name" value="WH_DNA-bd_sf"/>
</dbReference>
<dbReference type="Proteomes" id="UP000321197">
    <property type="component" value="Unassembled WGS sequence"/>
</dbReference>
<dbReference type="OrthoDB" id="24542at2"/>
<dbReference type="EMBL" id="BJXL01000007">
    <property type="protein sequence ID" value="GEM82292.1"/>
    <property type="molecule type" value="Genomic_DNA"/>
</dbReference>
<evidence type="ECO:0000313" key="3">
    <source>
        <dbReference type="EMBL" id="GEM82292.1"/>
    </source>
</evidence>
<protein>
    <submittedName>
        <fullName evidence="3">ArsR family transcriptional regulator</fullName>
    </submittedName>
</protein>
<dbReference type="InterPro" id="IPR049874">
    <property type="entry name" value="ROK_cs"/>
</dbReference>
<feature type="region of interest" description="Disordered" evidence="2">
    <location>
        <begin position="385"/>
        <end position="404"/>
    </location>
</feature>
<dbReference type="CDD" id="cd00090">
    <property type="entry name" value="HTH_ARSR"/>
    <property type="match status" value="1"/>
</dbReference>
<proteinExistence type="inferred from homology"/>